<organism evidence="3">
    <name type="scientific">Notodromas monacha</name>
    <dbReference type="NCBI Taxonomy" id="399045"/>
    <lineage>
        <taxon>Eukaryota</taxon>
        <taxon>Metazoa</taxon>
        <taxon>Ecdysozoa</taxon>
        <taxon>Arthropoda</taxon>
        <taxon>Crustacea</taxon>
        <taxon>Oligostraca</taxon>
        <taxon>Ostracoda</taxon>
        <taxon>Podocopa</taxon>
        <taxon>Podocopida</taxon>
        <taxon>Cypridocopina</taxon>
        <taxon>Cypridoidea</taxon>
        <taxon>Cyprididae</taxon>
        <taxon>Notodromas</taxon>
    </lineage>
</organism>
<dbReference type="Pfam" id="PF16033">
    <property type="entry name" value="DUF4789"/>
    <property type="match status" value="3"/>
</dbReference>
<feature type="domain" description="DUF4789" evidence="2">
    <location>
        <begin position="249"/>
        <end position="325"/>
    </location>
</feature>
<accession>A0A7R9BYU3</accession>
<dbReference type="PANTHER" id="PTHR21177">
    <property type="entry name" value="IP06524P-RELATED"/>
    <property type="match status" value="1"/>
</dbReference>
<keyword evidence="1" id="KW-0732">Signal</keyword>
<feature type="chain" id="PRO_5036210386" description="DUF4789 domain-containing protein" evidence="1">
    <location>
        <begin position="20"/>
        <end position="477"/>
    </location>
</feature>
<dbReference type="EMBL" id="CAJPEX010004977">
    <property type="protein sequence ID" value="CAG0923336.1"/>
    <property type="molecule type" value="Genomic_DNA"/>
</dbReference>
<dbReference type="PANTHER" id="PTHR21177:SF7">
    <property type="entry name" value="GH11627P"/>
    <property type="match status" value="1"/>
</dbReference>
<reference evidence="3" key="1">
    <citation type="submission" date="2020-11" db="EMBL/GenBank/DDBJ databases">
        <authorList>
            <person name="Tran Van P."/>
        </authorList>
    </citation>
    <scope>NUCLEOTIDE SEQUENCE</scope>
</reference>
<keyword evidence="4" id="KW-1185">Reference proteome</keyword>
<feature type="signal peptide" evidence="1">
    <location>
        <begin position="1"/>
        <end position="19"/>
    </location>
</feature>
<evidence type="ECO:0000256" key="1">
    <source>
        <dbReference type="SAM" id="SignalP"/>
    </source>
</evidence>
<dbReference type="EMBL" id="OA887014">
    <property type="protein sequence ID" value="CAD7283184.1"/>
    <property type="molecule type" value="Genomic_DNA"/>
</dbReference>
<feature type="domain" description="DUF4789" evidence="2">
    <location>
        <begin position="154"/>
        <end position="210"/>
    </location>
</feature>
<dbReference type="OrthoDB" id="6328618at2759"/>
<evidence type="ECO:0000313" key="3">
    <source>
        <dbReference type="EMBL" id="CAD7283184.1"/>
    </source>
</evidence>
<proteinExistence type="predicted"/>
<evidence type="ECO:0000313" key="4">
    <source>
        <dbReference type="Proteomes" id="UP000678499"/>
    </source>
</evidence>
<protein>
    <recommendedName>
        <fullName evidence="2">DUF4789 domain-containing protein</fullName>
    </recommendedName>
</protein>
<dbReference type="InterPro" id="IPR031993">
    <property type="entry name" value="DUF4789"/>
</dbReference>
<dbReference type="AlphaFoldDB" id="A0A7R9BYU3"/>
<name>A0A7R9BYU3_9CRUS</name>
<evidence type="ECO:0000259" key="2">
    <source>
        <dbReference type="Pfam" id="PF16033"/>
    </source>
</evidence>
<sequence>MIPALLVLWISWALDLVSAGIIPPPWVDLARNPCSKDSWQQLYWPMDGQCYRIFQRGPCRETFELVFNGKSGAAECRCPHHHVMWIGDGLCYRQFSRGPCSLDEYLAGVEGAVDETQRAECRKRKPCPEGWLFWPQDGQCYSNYSKGPCFKGDLIYQDPETGDVKCGCESKRMPKFYWPQSYACYEHFTTGPCNEGYLFIHNRTARQVQCACNANLTAHYHPHLGECHQLNVQGPCARGQWYVFSPERRRPECQCRPQHTPWASTSREGGVCHREYTRGPCGANEAVVHNTTTGSGTCVPVPCKPGQLFFPQLGQCFRIGSRGPCPAGKLVMYEMYHRSTHRGLCSCSKDLSHNFWPETGECFETDTRGPCGDLQEIELRYWCRSPIYKYCSKSKKINYPREVYVKRHEEFGFVGVFRIFSWLQEPCRVFSALLTAKSEQGRKSVPYVGRKRFPNSLPGWRAICLSRYGVSFYWSSL</sequence>
<gene>
    <name evidence="3" type="ORF">NMOB1V02_LOCUS10802</name>
</gene>
<dbReference type="Proteomes" id="UP000678499">
    <property type="component" value="Unassembled WGS sequence"/>
</dbReference>
<feature type="domain" description="DUF4789" evidence="2">
    <location>
        <begin position="68"/>
        <end position="128"/>
    </location>
</feature>